<sequence>MSEALVWGGLVVVFGGVIWGRIVLSAAVECIASRFPEVFRMLSDYGTPILKNFSSEEKRVSRGLAAKMLTGSLPPDLRRDPQYAAIERSWRLSVLAIVAGFGLVWLGFRMAMPA</sequence>
<comment type="caution">
    <text evidence="2">The sequence shown here is derived from an EMBL/GenBank/DDBJ whole genome shotgun (WGS) entry which is preliminary data.</text>
</comment>
<feature type="transmembrane region" description="Helical" evidence="1">
    <location>
        <begin position="89"/>
        <end position="108"/>
    </location>
</feature>
<accession>A0A8J7SFT3</accession>
<keyword evidence="1" id="KW-1133">Transmembrane helix</keyword>
<evidence type="ECO:0000313" key="3">
    <source>
        <dbReference type="Proteomes" id="UP000655420"/>
    </source>
</evidence>
<protein>
    <submittedName>
        <fullName evidence="2">Uncharacterized protein</fullName>
    </submittedName>
</protein>
<dbReference type="RefSeq" id="WP_200608103.1">
    <property type="nucleotide sequence ID" value="NZ_JAEHHL010000002.1"/>
</dbReference>
<name>A0A8J7SFT3_9RHOB</name>
<reference evidence="2" key="1">
    <citation type="submission" date="2020-12" db="EMBL/GenBank/DDBJ databases">
        <title>Bacterial taxonomy.</title>
        <authorList>
            <person name="Pan X."/>
        </authorList>
    </citation>
    <scope>NUCLEOTIDE SEQUENCE</scope>
    <source>
        <strain evidence="2">M0105</strain>
    </source>
</reference>
<dbReference type="AlphaFoldDB" id="A0A8J7SFT3"/>
<keyword evidence="1" id="KW-0472">Membrane</keyword>
<evidence type="ECO:0000256" key="1">
    <source>
        <dbReference type="SAM" id="Phobius"/>
    </source>
</evidence>
<feature type="transmembrane region" description="Helical" evidence="1">
    <location>
        <begin position="6"/>
        <end position="32"/>
    </location>
</feature>
<proteinExistence type="predicted"/>
<keyword evidence="1" id="KW-0812">Transmembrane</keyword>
<evidence type="ECO:0000313" key="2">
    <source>
        <dbReference type="EMBL" id="MBK0398645.1"/>
    </source>
</evidence>
<organism evidence="2 3">
    <name type="scientific">Thermohalobaculum xanthum</name>
    <dbReference type="NCBI Taxonomy" id="2753746"/>
    <lineage>
        <taxon>Bacteria</taxon>
        <taxon>Pseudomonadati</taxon>
        <taxon>Pseudomonadota</taxon>
        <taxon>Alphaproteobacteria</taxon>
        <taxon>Rhodobacterales</taxon>
        <taxon>Paracoccaceae</taxon>
        <taxon>Thermohalobaculum</taxon>
    </lineage>
</organism>
<keyword evidence="3" id="KW-1185">Reference proteome</keyword>
<gene>
    <name evidence="2" type="ORF">H0I76_05560</name>
</gene>
<dbReference type="Proteomes" id="UP000655420">
    <property type="component" value="Unassembled WGS sequence"/>
</dbReference>
<dbReference type="EMBL" id="JAEHHL010000002">
    <property type="protein sequence ID" value="MBK0398645.1"/>
    <property type="molecule type" value="Genomic_DNA"/>
</dbReference>